<feature type="DNA-binding region" description="H-T-H motif" evidence="4">
    <location>
        <begin position="39"/>
        <end position="58"/>
    </location>
</feature>
<dbReference type="PROSITE" id="PS50977">
    <property type="entry name" value="HTH_TETR_2"/>
    <property type="match status" value="1"/>
</dbReference>
<organism evidence="6 7">
    <name type="scientific">Mycolicibacterium peregrinum</name>
    <name type="common">Mycobacterium peregrinum</name>
    <dbReference type="NCBI Taxonomy" id="43304"/>
    <lineage>
        <taxon>Bacteria</taxon>
        <taxon>Bacillati</taxon>
        <taxon>Actinomycetota</taxon>
        <taxon>Actinomycetes</taxon>
        <taxon>Mycobacteriales</taxon>
        <taxon>Mycobacteriaceae</taxon>
        <taxon>Mycolicibacterium</taxon>
    </lineage>
</organism>
<dbReference type="SUPFAM" id="SSF48498">
    <property type="entry name" value="Tetracyclin repressor-like, C-terminal domain"/>
    <property type="match status" value="1"/>
</dbReference>
<dbReference type="InterPro" id="IPR009057">
    <property type="entry name" value="Homeodomain-like_sf"/>
</dbReference>
<dbReference type="SUPFAM" id="SSF46689">
    <property type="entry name" value="Homeodomain-like"/>
    <property type="match status" value="1"/>
</dbReference>
<keyword evidence="1" id="KW-0805">Transcription regulation</keyword>
<keyword evidence="3" id="KW-0804">Transcription</keyword>
<dbReference type="RefSeq" id="WP_064886081.1">
    <property type="nucleotide sequence ID" value="NZ_LZSY01000149.1"/>
</dbReference>
<dbReference type="InterPro" id="IPR054129">
    <property type="entry name" value="DesT_TetR_C"/>
</dbReference>
<dbReference type="InterPro" id="IPR036271">
    <property type="entry name" value="Tet_transcr_reg_TetR-rel_C_sf"/>
</dbReference>
<dbReference type="Gene3D" id="1.10.357.10">
    <property type="entry name" value="Tetracycline Repressor, domain 2"/>
    <property type="match status" value="1"/>
</dbReference>
<evidence type="ECO:0000313" key="6">
    <source>
        <dbReference type="EMBL" id="OBB85110.1"/>
    </source>
</evidence>
<evidence type="ECO:0000256" key="2">
    <source>
        <dbReference type="ARBA" id="ARBA00023125"/>
    </source>
</evidence>
<comment type="caution">
    <text evidence="6">The sequence shown here is derived from an EMBL/GenBank/DDBJ whole genome shotgun (WGS) entry which is preliminary data.</text>
</comment>
<dbReference type="PANTHER" id="PTHR30055">
    <property type="entry name" value="HTH-TYPE TRANSCRIPTIONAL REGULATOR RUTR"/>
    <property type="match status" value="1"/>
</dbReference>
<dbReference type="PANTHER" id="PTHR30055:SF234">
    <property type="entry name" value="HTH-TYPE TRANSCRIPTIONAL REGULATOR BETI"/>
    <property type="match status" value="1"/>
</dbReference>
<dbReference type="EMBL" id="LZSY01000149">
    <property type="protein sequence ID" value="OBB85110.1"/>
    <property type="molecule type" value="Genomic_DNA"/>
</dbReference>
<accession>A0A1A0VPC9</accession>
<name>A0A1A0VPC9_MYCPR</name>
<protein>
    <recommendedName>
        <fullName evidence="5">HTH tetR-type domain-containing protein</fullName>
    </recommendedName>
</protein>
<dbReference type="InterPro" id="IPR050109">
    <property type="entry name" value="HTH-type_TetR-like_transc_reg"/>
</dbReference>
<dbReference type="GO" id="GO:0000976">
    <property type="term" value="F:transcription cis-regulatory region binding"/>
    <property type="evidence" value="ECO:0007669"/>
    <property type="project" value="TreeGrafter"/>
</dbReference>
<dbReference type="Pfam" id="PF21943">
    <property type="entry name" value="TetR_C_46"/>
    <property type="match status" value="1"/>
</dbReference>
<dbReference type="AlphaFoldDB" id="A0A1A0VPC9"/>
<keyword evidence="2 4" id="KW-0238">DNA-binding</keyword>
<evidence type="ECO:0000256" key="1">
    <source>
        <dbReference type="ARBA" id="ARBA00023015"/>
    </source>
</evidence>
<proteinExistence type="predicted"/>
<dbReference type="Pfam" id="PF00440">
    <property type="entry name" value="TetR_N"/>
    <property type="match status" value="1"/>
</dbReference>
<dbReference type="PRINTS" id="PR00455">
    <property type="entry name" value="HTHTETR"/>
</dbReference>
<evidence type="ECO:0000256" key="4">
    <source>
        <dbReference type="PROSITE-ProRule" id="PRU00335"/>
    </source>
</evidence>
<sequence length="216" mass="23864">MFGGSMASGARRHRDPARRAELLVAAADCFASRAFDDVSMDDIAERAGVTKGLLFYYFGSKRQCYLAVIEDFHRQLLDHARMNEDVPPRELMSAMLDRYLDFAVSSEAAYRLIMSGGLGVDPEVRAFVADHRAQYRALFTQMVLPGQAEPPAMRVALEGFLSFMEGATLDWLSHRKISREALHRLIMSLAAAVPMAAVAADPTLEPEPVGEAMPQV</sequence>
<evidence type="ECO:0000259" key="5">
    <source>
        <dbReference type="PROSITE" id="PS50977"/>
    </source>
</evidence>
<dbReference type="InterPro" id="IPR001647">
    <property type="entry name" value="HTH_TetR"/>
</dbReference>
<dbReference type="Proteomes" id="UP000094008">
    <property type="component" value="Unassembled WGS sequence"/>
</dbReference>
<evidence type="ECO:0000313" key="7">
    <source>
        <dbReference type="Proteomes" id="UP000094008"/>
    </source>
</evidence>
<reference evidence="7" key="1">
    <citation type="submission" date="2016-06" db="EMBL/GenBank/DDBJ databases">
        <authorList>
            <person name="Sutton G."/>
            <person name="Brinkac L."/>
            <person name="Sanka R."/>
            <person name="Adams M."/>
            <person name="Lau E."/>
            <person name="Mehaffy C."/>
            <person name="Tameris M."/>
            <person name="Hatherill M."/>
            <person name="Hanekom W."/>
            <person name="Mahomed H."/>
            <person name="Mcshane H."/>
        </authorList>
    </citation>
    <scope>NUCLEOTIDE SEQUENCE [LARGE SCALE GENOMIC DNA]</scope>
    <source>
        <strain evidence="7">852002-10433_SCH5171157</strain>
    </source>
</reference>
<evidence type="ECO:0000256" key="3">
    <source>
        <dbReference type="ARBA" id="ARBA00023163"/>
    </source>
</evidence>
<gene>
    <name evidence="6" type="ORF">A5779_04400</name>
</gene>
<dbReference type="OrthoDB" id="8479950at2"/>
<dbReference type="GO" id="GO:0003700">
    <property type="term" value="F:DNA-binding transcription factor activity"/>
    <property type="evidence" value="ECO:0007669"/>
    <property type="project" value="TreeGrafter"/>
</dbReference>
<feature type="domain" description="HTH tetR-type" evidence="5">
    <location>
        <begin position="16"/>
        <end position="76"/>
    </location>
</feature>